<evidence type="ECO:0000313" key="1">
    <source>
        <dbReference type="EMBL" id="GBC04993.1"/>
    </source>
</evidence>
<organism evidence="1 2">
    <name type="scientific">Rhizophagus clarus</name>
    <dbReference type="NCBI Taxonomy" id="94130"/>
    <lineage>
        <taxon>Eukaryota</taxon>
        <taxon>Fungi</taxon>
        <taxon>Fungi incertae sedis</taxon>
        <taxon>Mucoromycota</taxon>
        <taxon>Glomeromycotina</taxon>
        <taxon>Glomeromycetes</taxon>
        <taxon>Glomerales</taxon>
        <taxon>Glomeraceae</taxon>
        <taxon>Rhizophagus</taxon>
    </lineage>
</organism>
<evidence type="ECO:0000313" key="2">
    <source>
        <dbReference type="Proteomes" id="UP000247702"/>
    </source>
</evidence>
<gene>
    <name evidence="1" type="ORF">RclHR1_00060006</name>
</gene>
<dbReference type="AlphaFoldDB" id="A0A2Z6RVW3"/>
<dbReference type="Proteomes" id="UP000247702">
    <property type="component" value="Unassembled WGS sequence"/>
</dbReference>
<name>A0A2Z6RVW3_9GLOM</name>
<reference evidence="1 2" key="1">
    <citation type="submission" date="2017-11" db="EMBL/GenBank/DDBJ databases">
        <title>The genome of Rhizophagus clarus HR1 reveals common genetic basis of auxotrophy among arbuscular mycorrhizal fungi.</title>
        <authorList>
            <person name="Kobayashi Y."/>
        </authorList>
    </citation>
    <scope>NUCLEOTIDE SEQUENCE [LARGE SCALE GENOMIC DNA]</scope>
    <source>
        <strain evidence="1 2">HR1</strain>
    </source>
</reference>
<sequence length="71" mass="8115">MDMLLKVSLIYISKCHIWVASPPRKPHNKEIQKNTLLINDSLSSPFIVEWSSICWISCRVNESAYAISPNP</sequence>
<proteinExistence type="predicted"/>
<comment type="caution">
    <text evidence="1">The sequence shown here is derived from an EMBL/GenBank/DDBJ whole genome shotgun (WGS) entry which is preliminary data.</text>
</comment>
<dbReference type="EMBL" id="BEXD01003981">
    <property type="protein sequence ID" value="GBC04993.1"/>
    <property type="molecule type" value="Genomic_DNA"/>
</dbReference>
<keyword evidence="2" id="KW-1185">Reference proteome</keyword>
<protein>
    <submittedName>
        <fullName evidence="1">Uncharacterized protein</fullName>
    </submittedName>
</protein>
<accession>A0A2Z6RVW3</accession>